<name>A0A132P507_ENTFC</name>
<dbReference type="Proteomes" id="UP000249070">
    <property type="component" value="Unassembled WGS sequence"/>
</dbReference>
<keyword evidence="1" id="KW-0805">Transcription regulation</keyword>
<evidence type="ECO:0000313" key="6">
    <source>
        <dbReference type="EMBL" id="KAB7577355.1"/>
    </source>
</evidence>
<dbReference type="EMBL" id="QHGU01000096">
    <property type="protein sequence ID" value="PZM54071.1"/>
    <property type="molecule type" value="Genomic_DNA"/>
</dbReference>
<sequence length="228" mass="26979">MVINNLQQQAYESIRKQIIYSELAPGSKISDKVLEEQLAIGRTPIREALIQLRNQELVKTIPQSGTYVSKIDIRSASLARYTREKLEKPILQECSAKMTKQDQAKLEKILEQTDQAVIAQNKKAFFDLDTDFHRTCYEIAGKREIWDWLESYSTHLNRFRWLRLTISELDWGRVLDEHQTMLQSMIDHNFDEVGFLCTMHLHMIIEEQEYVIHNYPDYFEDIQDRPIK</sequence>
<comment type="caution">
    <text evidence="7">The sequence shown here is derived from an EMBL/GenBank/DDBJ whole genome shotgun (WGS) entry which is preliminary data.</text>
</comment>
<evidence type="ECO:0000256" key="1">
    <source>
        <dbReference type="ARBA" id="ARBA00023015"/>
    </source>
</evidence>
<dbReference type="SUPFAM" id="SSF48008">
    <property type="entry name" value="GntR ligand-binding domain-like"/>
    <property type="match status" value="1"/>
</dbReference>
<evidence type="ECO:0000313" key="20">
    <source>
        <dbReference type="Proteomes" id="UP000224303"/>
    </source>
</evidence>
<keyword evidence="2" id="KW-0238">DNA-binding</keyword>
<evidence type="ECO:0000313" key="22">
    <source>
        <dbReference type="Proteomes" id="UP000253144"/>
    </source>
</evidence>
<evidence type="ECO:0000313" key="7">
    <source>
        <dbReference type="EMBL" id="KWX17398.1"/>
    </source>
</evidence>
<evidence type="ECO:0000313" key="16">
    <source>
        <dbReference type="EMBL" id="RXU85777.1"/>
    </source>
</evidence>
<dbReference type="SMART" id="SM00345">
    <property type="entry name" value="HTH_GNTR"/>
    <property type="match status" value="1"/>
</dbReference>
<dbReference type="Proteomes" id="UP001139644">
    <property type="component" value="Unassembled WGS sequence"/>
</dbReference>
<dbReference type="Gene3D" id="1.20.120.530">
    <property type="entry name" value="GntR ligand-binding domain-like"/>
    <property type="match status" value="1"/>
</dbReference>
<dbReference type="Gene3D" id="1.10.10.10">
    <property type="entry name" value="Winged helix-like DNA-binding domain superfamily/Winged helix DNA-binding domain"/>
    <property type="match status" value="1"/>
</dbReference>
<reference evidence="7 17" key="2">
    <citation type="submission" date="2016-01" db="EMBL/GenBank/DDBJ databases">
        <title>Molecular Mechanisms for transfer of large genomic segments between Enterococcus faecium strains.</title>
        <authorList>
            <person name="Garcia-Solache M.A."/>
            <person name="Lebreton F."/>
            <person name="Mclaughlin R.E."/>
            <person name="Whiteaker J.D."/>
            <person name="Gilmore M.S."/>
            <person name="Rice L.B."/>
        </authorList>
    </citation>
    <scope>NUCLEOTIDE SEQUENCE [LARGE SCALE GENOMIC DNA]</scope>
    <source>
        <strain evidence="7 17">D344RRF x C68</strain>
    </source>
</reference>
<gene>
    <name evidence="12" type="ORF">A5804_000278</name>
    <name evidence="7" type="ORF">AWT83_02320</name>
    <name evidence="11" type="ORF">B1P95_09465</name>
    <name evidence="13" type="ORF">CQR37_05295</name>
    <name evidence="16" type="ORF">CYQ77_10730</name>
    <name evidence="14" type="ORF">DKP91_13165</name>
    <name evidence="15" type="ORF">EB12_01608</name>
    <name evidence="6" type="ORF">GBM73_08515</name>
    <name evidence="5" type="ORF">GBM73_17195</name>
    <name evidence="8" type="ORF">KYX88_10775</name>
    <name evidence="9" type="ORF">M3X98_00440</name>
    <name evidence="10" type="ORF">P6Z85_12810</name>
</gene>
<organism evidence="7 17">
    <name type="scientific">Enterococcus faecium</name>
    <name type="common">Streptococcus faecium</name>
    <dbReference type="NCBI Taxonomy" id="1352"/>
    <lineage>
        <taxon>Bacteria</taxon>
        <taxon>Bacillati</taxon>
        <taxon>Bacillota</taxon>
        <taxon>Bacilli</taxon>
        <taxon>Lactobacillales</taxon>
        <taxon>Enterococcaceae</taxon>
        <taxon>Enterococcus</taxon>
    </lineage>
</organism>
<dbReference type="OMA" id="GRCAYEA"/>
<evidence type="ECO:0000313" key="12">
    <source>
        <dbReference type="EMBL" id="OTN98795.1"/>
    </source>
</evidence>
<dbReference type="EMBL" id="WEFP01000010">
    <property type="protein sequence ID" value="KAB7572265.1"/>
    <property type="molecule type" value="Genomic_DNA"/>
</dbReference>
<dbReference type="PATRIC" id="fig|1352.1358.peg.247"/>
<dbReference type="Proteomes" id="UP000194737">
    <property type="component" value="Unassembled WGS sequence"/>
</dbReference>
<reference evidence="11 18" key="3">
    <citation type="submission" date="2017-02" db="EMBL/GenBank/DDBJ databases">
        <title>Clonality and virulence of isolates of VRE in Hematopoietic Stem Cell Transplanted (HSCT) patients.</title>
        <authorList>
            <person name="Marchi A.P."/>
            <person name="Martins R.C."/>
            <person name="Marie S.K."/>
            <person name="Levin A.S."/>
            <person name="Costa S.F."/>
        </authorList>
    </citation>
    <scope>NUCLEOTIDE SEQUENCE [LARGE SCALE GENOMIC DNA]</scope>
    <source>
        <strain evidence="11 18">LIM1759</strain>
    </source>
</reference>
<reference evidence="14 21" key="7">
    <citation type="submission" date="2018-05" db="EMBL/GenBank/DDBJ databases">
        <title>Vancomycin-resistant Enterococcus faecium strain from Chelyabinsk, Russia.</title>
        <authorList>
            <person name="Gostev V."/>
            <person name="Goncharov A."/>
            <person name="Kolodzhieva V."/>
            <person name="Suvorov A."/>
            <person name="Sidorenko S."/>
            <person name="Zueva L."/>
        </authorList>
    </citation>
    <scope>NUCLEOTIDE SEQUENCE [LARGE SCALE GENOMIC DNA]</scope>
    <source>
        <strain evidence="14 21">20</strain>
    </source>
</reference>
<evidence type="ECO:0000256" key="2">
    <source>
        <dbReference type="ARBA" id="ARBA00023125"/>
    </source>
</evidence>
<evidence type="ECO:0000259" key="4">
    <source>
        <dbReference type="PROSITE" id="PS50949"/>
    </source>
</evidence>
<dbReference type="InterPro" id="IPR008920">
    <property type="entry name" value="TF_FadR/GntR_C"/>
</dbReference>
<accession>A0A132P507</accession>
<proteinExistence type="predicted"/>
<reference evidence="5 24" key="8">
    <citation type="submission" date="2019-10" db="EMBL/GenBank/DDBJ databases">
        <title>Evolutionary dynamics of vancomycin-resistant Enterococcus faecium during gastrointestinal tract colonization and bloodstream infection in immunocompromised pediatric patients.</title>
        <authorList>
            <person name="Chilambi G.S."/>
            <person name="Nordstrom H.R."/>
            <person name="Evans D.R."/>
            <person name="Ferrolino J."/>
            <person name="Hayden R.T."/>
            <person name="Maron G.M."/>
            <person name="Vo A.N."/>
            <person name="Gilmore M.S."/>
            <person name="Wolf J."/>
            <person name="Rosch J.W."/>
            <person name="Van Tyne D."/>
        </authorList>
    </citation>
    <scope>NUCLEOTIDE SEQUENCE [LARGE SCALE GENOMIC DNA]</scope>
    <source>
        <strain evidence="5 24">VRECG27</strain>
    </source>
</reference>
<dbReference type="SUPFAM" id="SSF46785">
    <property type="entry name" value="Winged helix' DNA-binding domain"/>
    <property type="match status" value="1"/>
</dbReference>
<evidence type="ECO:0000313" key="19">
    <source>
        <dbReference type="Proteomes" id="UP000194737"/>
    </source>
</evidence>
<reference evidence="8" key="9">
    <citation type="journal article" date="2022" name="J. Anim. Sci.">
        <title>Whole genome sequence analyses-based assessment of virulence potential and antimicrobial susceptibilities and resistance of Enterococcus faecium strains isolated from commercial swine and cattle probiotic products.</title>
        <authorList>
            <person name="Shridhar P.B."/>
            <person name="Amachawadi R.G."/>
            <person name="Tokach M."/>
            <person name="Patel I."/>
            <person name="Gangiredla J."/>
            <person name="Mammel M."/>
            <person name="Nagaraja T.G."/>
        </authorList>
    </citation>
    <scope>NUCLEOTIDE SEQUENCE</scope>
    <source>
        <strain evidence="8">EF215</strain>
    </source>
</reference>
<evidence type="ECO:0000313" key="13">
    <source>
        <dbReference type="EMBL" id="PHL22075.1"/>
    </source>
</evidence>
<dbReference type="EMBL" id="WEFP01000001">
    <property type="protein sequence ID" value="KAB7577355.1"/>
    <property type="molecule type" value="Genomic_DNA"/>
</dbReference>
<evidence type="ECO:0000313" key="5">
    <source>
        <dbReference type="EMBL" id="KAB7572265.1"/>
    </source>
</evidence>
<dbReference type="GO" id="GO:0003677">
    <property type="term" value="F:DNA binding"/>
    <property type="evidence" value="ECO:0007669"/>
    <property type="project" value="UniProtKB-KW"/>
</dbReference>
<dbReference type="InterPro" id="IPR000524">
    <property type="entry name" value="Tscrpt_reg_HTH_GntR"/>
</dbReference>
<dbReference type="Pfam" id="PF00392">
    <property type="entry name" value="GntR"/>
    <property type="match status" value="1"/>
</dbReference>
<dbReference type="EMBL" id="LEQJ01000009">
    <property type="protein sequence ID" value="RBS31423.1"/>
    <property type="molecule type" value="Genomic_DNA"/>
</dbReference>
<dbReference type="CDD" id="cd07377">
    <property type="entry name" value="WHTH_GntR"/>
    <property type="match status" value="1"/>
</dbReference>
<reference evidence="13 20" key="5">
    <citation type="submission" date="2017-10" db="EMBL/GenBank/DDBJ databases">
        <title>Draft genomes of the Enterococcus faecium isolated from human feces before and after Helicobacter pylori eradication therapy.</title>
        <authorList>
            <person name="Prianichniikov N.A."/>
            <person name="Glushchenko O.E."/>
            <person name="Malakhova M.V."/>
        </authorList>
    </citation>
    <scope>NUCLEOTIDE SEQUENCE [LARGE SCALE GENOMIC DNA]</scope>
    <source>
        <strain evidence="13 20">Hp_5-7</strain>
    </source>
</reference>
<evidence type="ECO:0000313" key="10">
    <source>
        <dbReference type="EMBL" id="MDT2371007.1"/>
    </source>
</evidence>
<evidence type="ECO:0000313" key="17">
    <source>
        <dbReference type="Proteomes" id="UP000070452"/>
    </source>
</evidence>
<feature type="domain" description="HTH gntR-type" evidence="4">
    <location>
        <begin position="4"/>
        <end position="71"/>
    </location>
</feature>
<dbReference type="EMBL" id="JARPTX010000064">
    <property type="protein sequence ID" value="MDT2371007.1"/>
    <property type="molecule type" value="Genomic_DNA"/>
</dbReference>
<dbReference type="EMBL" id="MVGJ01000050">
    <property type="protein sequence ID" value="OOL82407.1"/>
    <property type="molecule type" value="Genomic_DNA"/>
</dbReference>
<dbReference type="InterPro" id="IPR036388">
    <property type="entry name" value="WH-like_DNA-bd_sf"/>
</dbReference>
<dbReference type="PANTHER" id="PTHR43537">
    <property type="entry name" value="TRANSCRIPTIONAL REGULATOR, GNTR FAMILY"/>
    <property type="match status" value="1"/>
</dbReference>
<dbReference type="PANTHER" id="PTHR43537:SF5">
    <property type="entry name" value="UXU OPERON TRANSCRIPTIONAL REGULATOR"/>
    <property type="match status" value="1"/>
</dbReference>
<dbReference type="Proteomes" id="UP000070452">
    <property type="component" value="Unassembled WGS sequence"/>
</dbReference>
<dbReference type="Pfam" id="PF07729">
    <property type="entry name" value="FCD"/>
    <property type="match status" value="1"/>
</dbReference>
<reference evidence="9" key="10">
    <citation type="submission" date="2022-05" db="EMBL/GenBank/DDBJ databases">
        <title>Draft genome sequences of Clostridium perfringens strains isolated from Peru.</title>
        <authorList>
            <person name="Hurtado R."/>
            <person name="Lima L."/>
            <person name="Sousa T."/>
            <person name="Jaiswal A.K."/>
            <person name="Tiwari S."/>
            <person name="Maturrano L."/>
            <person name="Brenig B."/>
            <person name="Azevedo V."/>
        </authorList>
    </citation>
    <scope>NUCLEOTIDE SEQUENCE</scope>
    <source>
        <strain evidence="9">CP4</strain>
    </source>
</reference>
<evidence type="ECO:0000313" key="11">
    <source>
        <dbReference type="EMBL" id="OOL82407.1"/>
    </source>
</evidence>
<evidence type="ECO:0000313" key="9">
    <source>
        <dbReference type="EMBL" id="MDC4246529.1"/>
    </source>
</evidence>
<evidence type="ECO:0000313" key="15">
    <source>
        <dbReference type="EMBL" id="RBS31423.1"/>
    </source>
</evidence>
<protein>
    <submittedName>
        <fullName evidence="7">GntR family transcriptional regulator</fullName>
    </submittedName>
</protein>
<dbReference type="Proteomes" id="UP000191171">
    <property type="component" value="Unassembled WGS sequence"/>
</dbReference>
<evidence type="ECO:0000313" key="8">
    <source>
        <dbReference type="EMBL" id="MBX4223294.1"/>
    </source>
</evidence>
<dbReference type="GO" id="GO:0003700">
    <property type="term" value="F:DNA-binding transcription factor activity"/>
    <property type="evidence" value="ECO:0007669"/>
    <property type="project" value="InterPro"/>
</dbReference>
<dbReference type="STRING" id="1352.AL014_11040"/>
<dbReference type="Proteomes" id="UP001260956">
    <property type="component" value="Unassembled WGS sequence"/>
</dbReference>
<evidence type="ECO:0000313" key="14">
    <source>
        <dbReference type="EMBL" id="PZM54071.1"/>
    </source>
</evidence>
<evidence type="ECO:0000313" key="24">
    <source>
        <dbReference type="Proteomes" id="UP000469871"/>
    </source>
</evidence>
<reference evidence="16 23" key="6">
    <citation type="submission" date="2017-12" db="EMBL/GenBank/DDBJ databases">
        <title>A pool of 800 enterococci isolated from chicken carcass rinse samples from New Zealand.</title>
        <authorList>
            <person name="Zhang J."/>
            <person name="Rogers L."/>
            <person name="Midwinter A."/>
            <person name="French N."/>
        </authorList>
    </citation>
    <scope>NUCLEOTIDE SEQUENCE [LARGE SCALE GENOMIC DNA]</scope>
    <source>
        <strain evidence="16 23">EN697</strain>
    </source>
</reference>
<keyword evidence="3" id="KW-0804">Transcription</keyword>
<dbReference type="Proteomes" id="UP000253144">
    <property type="component" value="Unassembled WGS sequence"/>
</dbReference>
<reference evidence="12 19" key="4">
    <citation type="submission" date="2017-05" db="EMBL/GenBank/DDBJ databases">
        <title>The Genome Sequence of Enterococcus faecium 6F2_DIV0138.</title>
        <authorList>
            <consortium name="The Broad Institute Genomics Platform"/>
            <consortium name="The Broad Institute Genomic Center for Infectious Diseases"/>
            <person name="Earl A."/>
            <person name="Manson A."/>
            <person name="Schwartman J."/>
            <person name="Gilmore M."/>
            <person name="Abouelleil A."/>
            <person name="Cao P."/>
            <person name="Chapman S."/>
            <person name="Cusick C."/>
            <person name="Shea T."/>
            <person name="Young S."/>
            <person name="Neafsey D."/>
            <person name="Nusbaum C."/>
            <person name="Birren B."/>
        </authorList>
    </citation>
    <scope>NUCLEOTIDE SEQUENCE [LARGE SCALE GENOMIC DNA]</scope>
    <source>
        <strain evidence="12 19">6F2_DIV0138</strain>
    </source>
</reference>
<dbReference type="RefSeq" id="WP_002289316.1">
    <property type="nucleotide sequence ID" value="NZ_AP019394.1"/>
</dbReference>
<evidence type="ECO:0000313" key="21">
    <source>
        <dbReference type="Proteomes" id="UP000249070"/>
    </source>
</evidence>
<evidence type="ECO:0000313" key="23">
    <source>
        <dbReference type="Proteomes" id="UP000289562"/>
    </source>
</evidence>
<dbReference type="EMBL" id="NGLB01000001">
    <property type="protein sequence ID" value="OTN98795.1"/>
    <property type="molecule type" value="Genomic_DNA"/>
</dbReference>
<dbReference type="Proteomes" id="UP000469871">
    <property type="component" value="Unassembled WGS sequence"/>
</dbReference>
<dbReference type="PROSITE" id="PS50949">
    <property type="entry name" value="HTH_GNTR"/>
    <property type="match status" value="1"/>
</dbReference>
<dbReference type="Proteomes" id="UP000289562">
    <property type="component" value="Unassembled WGS sequence"/>
</dbReference>
<reference evidence="15 22" key="1">
    <citation type="submission" date="2015-06" db="EMBL/GenBank/DDBJ databases">
        <title>The Genome Sequence of Enterococcus faecium 131EA1.</title>
        <authorList>
            <consortium name="The Broad Institute Genomics Platform"/>
            <consortium name="The Broad Institute Genome Sequencing Center for Infectious Disease"/>
            <person name="Earl A.M."/>
            <person name="Van Tyne D."/>
            <person name="Lebreton F."/>
            <person name="Saavedra J.T."/>
            <person name="Gilmore M.S."/>
            <person name="Manson Mcguire A."/>
            <person name="Clock S."/>
            <person name="Crupain M."/>
            <person name="Rangan U."/>
            <person name="Young S."/>
            <person name="Abouelleil A."/>
            <person name="Cao P."/>
            <person name="Chapman S.B."/>
            <person name="Griggs A."/>
            <person name="Priest M."/>
            <person name="Shea T."/>
            <person name="Wortman J."/>
            <person name="Nusbaum C."/>
            <person name="Birren B."/>
        </authorList>
    </citation>
    <scope>NUCLEOTIDE SEQUENCE [LARGE SCALE GENOMIC DNA]</scope>
    <source>
        <strain evidence="15 22">131EA1</strain>
    </source>
</reference>
<dbReference type="AlphaFoldDB" id="A0A132P507"/>
<dbReference type="EMBL" id="PJVH01000039">
    <property type="protein sequence ID" value="RXU85777.1"/>
    <property type="molecule type" value="Genomic_DNA"/>
</dbReference>
<reference evidence="10" key="11">
    <citation type="submission" date="2023-03" db="EMBL/GenBank/DDBJ databases">
        <authorList>
            <person name="Shen W."/>
            <person name="Cai J."/>
        </authorList>
    </citation>
    <scope>NUCLEOTIDE SEQUENCE</scope>
    <source>
        <strain evidence="10">B1010-2</strain>
    </source>
</reference>
<dbReference type="EMBL" id="JAIFOC010000094">
    <property type="protein sequence ID" value="MBX4223294.1"/>
    <property type="molecule type" value="Genomic_DNA"/>
</dbReference>
<dbReference type="GeneID" id="66453242"/>
<dbReference type="EMBL" id="LRHK01000001">
    <property type="protein sequence ID" value="KWX17398.1"/>
    <property type="molecule type" value="Genomic_DNA"/>
</dbReference>
<dbReference type="Proteomes" id="UP001141166">
    <property type="component" value="Unassembled WGS sequence"/>
</dbReference>
<dbReference type="SMART" id="SM00895">
    <property type="entry name" value="FCD"/>
    <property type="match status" value="1"/>
</dbReference>
<dbReference type="Proteomes" id="UP000224303">
    <property type="component" value="Unassembled WGS sequence"/>
</dbReference>
<evidence type="ECO:0000256" key="3">
    <source>
        <dbReference type="ARBA" id="ARBA00023163"/>
    </source>
</evidence>
<dbReference type="EMBL" id="JAMWMK010000001">
    <property type="protein sequence ID" value="MDC4246529.1"/>
    <property type="molecule type" value="Genomic_DNA"/>
</dbReference>
<dbReference type="EMBL" id="PCGC01000008">
    <property type="protein sequence ID" value="PHL22075.1"/>
    <property type="molecule type" value="Genomic_DNA"/>
</dbReference>
<evidence type="ECO:0000313" key="18">
    <source>
        <dbReference type="Proteomes" id="UP000191171"/>
    </source>
</evidence>
<dbReference type="InterPro" id="IPR011711">
    <property type="entry name" value="GntR_C"/>
</dbReference>
<dbReference type="InterPro" id="IPR036390">
    <property type="entry name" value="WH_DNA-bd_sf"/>
</dbReference>